<dbReference type="RefSeq" id="WP_271166838.1">
    <property type="nucleotide sequence ID" value="NZ_BSFI01000001.1"/>
</dbReference>
<protein>
    <recommendedName>
        <fullName evidence="3">Toxin-activating lysine-acyltransferase</fullName>
    </recommendedName>
</protein>
<dbReference type="EMBL" id="BSFI01000001">
    <property type="protein sequence ID" value="GLK66575.1"/>
    <property type="molecule type" value="Genomic_DNA"/>
</dbReference>
<evidence type="ECO:0008006" key="3">
    <source>
        <dbReference type="Google" id="ProtNLM"/>
    </source>
</evidence>
<organism evidence="1 2">
    <name type="scientific">Hansschlegelia plantiphila</name>
    <dbReference type="NCBI Taxonomy" id="374655"/>
    <lineage>
        <taxon>Bacteria</taxon>
        <taxon>Pseudomonadati</taxon>
        <taxon>Pseudomonadota</taxon>
        <taxon>Alphaproteobacteria</taxon>
        <taxon>Hyphomicrobiales</taxon>
        <taxon>Methylopilaceae</taxon>
        <taxon>Hansschlegelia</taxon>
    </lineage>
</organism>
<evidence type="ECO:0000313" key="1">
    <source>
        <dbReference type="EMBL" id="GLK66575.1"/>
    </source>
</evidence>
<reference evidence="1" key="2">
    <citation type="submission" date="2023-01" db="EMBL/GenBank/DDBJ databases">
        <authorList>
            <person name="Sun Q."/>
            <person name="Evtushenko L."/>
        </authorList>
    </citation>
    <scope>NUCLEOTIDE SEQUENCE</scope>
    <source>
        <strain evidence="1">VKM B-2347</strain>
    </source>
</reference>
<name>A0A9W6IZN5_9HYPH</name>
<comment type="caution">
    <text evidence="1">The sequence shown here is derived from an EMBL/GenBank/DDBJ whole genome shotgun (WGS) entry which is preliminary data.</text>
</comment>
<reference evidence="1" key="1">
    <citation type="journal article" date="2014" name="Int. J. Syst. Evol. Microbiol.">
        <title>Complete genome sequence of Corynebacterium casei LMG S-19264T (=DSM 44701T), isolated from a smear-ripened cheese.</title>
        <authorList>
            <consortium name="US DOE Joint Genome Institute (JGI-PGF)"/>
            <person name="Walter F."/>
            <person name="Albersmeier A."/>
            <person name="Kalinowski J."/>
            <person name="Ruckert C."/>
        </authorList>
    </citation>
    <scope>NUCLEOTIDE SEQUENCE</scope>
    <source>
        <strain evidence="1">VKM B-2347</strain>
    </source>
</reference>
<gene>
    <name evidence="1" type="ORF">GCM10008179_02130</name>
</gene>
<proteinExistence type="predicted"/>
<accession>A0A9W6IZN5</accession>
<dbReference type="AlphaFoldDB" id="A0A9W6IZN5"/>
<keyword evidence="2" id="KW-1185">Reference proteome</keyword>
<sequence>MDGGASSTEVARFRLYRPQQPAAALGLAVSHLMTKPAFANLRFGEWSRVLVGQINRGHYTFAIDSDGQIQGFVGWALTSRDNAENWVQGRRNLTFQESLEGDCVVFNAWAANSLRVHRFLVDEARKMIQGKDTLYFRRAYPDGSSRPVRLPVNEFVSSHIRRRAGDAAVSALDG</sequence>
<evidence type="ECO:0000313" key="2">
    <source>
        <dbReference type="Proteomes" id="UP001143372"/>
    </source>
</evidence>
<dbReference type="Proteomes" id="UP001143372">
    <property type="component" value="Unassembled WGS sequence"/>
</dbReference>